<dbReference type="PRINTS" id="PR00111">
    <property type="entry name" value="ABHYDROLASE"/>
</dbReference>
<evidence type="ECO:0000259" key="1">
    <source>
        <dbReference type="Pfam" id="PF12697"/>
    </source>
</evidence>
<dbReference type="Pfam" id="PF12697">
    <property type="entry name" value="Abhydrolase_6"/>
    <property type="match status" value="1"/>
</dbReference>
<dbReference type="PANTHER" id="PTHR43689:SF8">
    <property type="entry name" value="ALPHA_BETA-HYDROLASES SUPERFAMILY PROTEIN"/>
    <property type="match status" value="1"/>
</dbReference>
<accession>A0A1I2I066</accession>
<dbReference type="PANTHER" id="PTHR43689">
    <property type="entry name" value="HYDROLASE"/>
    <property type="match status" value="1"/>
</dbReference>
<dbReference type="Gene3D" id="3.40.50.1820">
    <property type="entry name" value="alpha/beta hydrolase"/>
    <property type="match status" value="1"/>
</dbReference>
<dbReference type="GO" id="GO:0003824">
    <property type="term" value="F:catalytic activity"/>
    <property type="evidence" value="ECO:0007669"/>
    <property type="project" value="InterPro"/>
</dbReference>
<dbReference type="RefSeq" id="WP_096325504.1">
    <property type="nucleotide sequence ID" value="NZ_FOMX01000051.1"/>
</dbReference>
<dbReference type="PRINTS" id="PR00412">
    <property type="entry name" value="EPOXHYDRLASE"/>
</dbReference>
<dbReference type="OrthoDB" id="9785847at2"/>
<protein>
    <submittedName>
        <fullName evidence="2">Pimeloyl-ACP methyl ester carboxylesterase</fullName>
    </submittedName>
</protein>
<gene>
    <name evidence="2" type="ORF">SAMN02745121_08309</name>
</gene>
<proteinExistence type="predicted"/>
<dbReference type="AlphaFoldDB" id="A0A1I2I066"/>
<evidence type="ECO:0000313" key="3">
    <source>
        <dbReference type="Proteomes" id="UP000199400"/>
    </source>
</evidence>
<evidence type="ECO:0000313" key="2">
    <source>
        <dbReference type="EMBL" id="SFF35010.1"/>
    </source>
</evidence>
<dbReference type="Proteomes" id="UP000199400">
    <property type="component" value="Unassembled WGS sequence"/>
</dbReference>
<reference evidence="3" key="1">
    <citation type="submission" date="2016-10" db="EMBL/GenBank/DDBJ databases">
        <authorList>
            <person name="Varghese N."/>
            <person name="Submissions S."/>
        </authorList>
    </citation>
    <scope>NUCLEOTIDE SEQUENCE [LARGE SCALE GENOMIC DNA]</scope>
    <source>
        <strain evidence="3">ATCC 25963</strain>
    </source>
</reference>
<dbReference type="InterPro" id="IPR000639">
    <property type="entry name" value="Epox_hydrolase-like"/>
</dbReference>
<organism evidence="2 3">
    <name type="scientific">Nannocystis exedens</name>
    <dbReference type="NCBI Taxonomy" id="54"/>
    <lineage>
        <taxon>Bacteria</taxon>
        <taxon>Pseudomonadati</taxon>
        <taxon>Myxococcota</taxon>
        <taxon>Polyangia</taxon>
        <taxon>Nannocystales</taxon>
        <taxon>Nannocystaceae</taxon>
        <taxon>Nannocystis</taxon>
    </lineage>
</organism>
<feature type="domain" description="AB hydrolase-1" evidence="1">
    <location>
        <begin position="28"/>
        <end position="341"/>
    </location>
</feature>
<name>A0A1I2I066_9BACT</name>
<sequence>MPIEQQLVPTSRLRVHTRIAGPAGAPLVVLVHGNASSGGFFEPLMDALADRFRVLAPDMRGFGDTEPAPIDATRGVRDFADDLHALLVALDLSSRPAVFVGWSAGGGVIMQYTIDHAGAVAGLVLENPMSPYGFGGTRDARGTPTTADFAGSGGGTANPEFARLIKAGDRGSDSQVSPRNVMNAFYFKPPFRVEPALEDAFVEALLKTKIGDDHYPGDMTTSPNWPGVAPGTRGMNNAISAKYTDLSGLARIDPRPPVLWIRGADDQIVSDTSLFDFGFLGKVGAVPGWPGDEVAPPQPMVGQMRAVLDAYAANGGRYEELVFSDCGHSPHIEQPERFLAALRNFADTTFQGR</sequence>
<dbReference type="STRING" id="54.SAMN02745121_08309"/>
<dbReference type="SUPFAM" id="SSF53474">
    <property type="entry name" value="alpha/beta-Hydrolases"/>
    <property type="match status" value="1"/>
</dbReference>
<dbReference type="InterPro" id="IPR000073">
    <property type="entry name" value="AB_hydrolase_1"/>
</dbReference>
<keyword evidence="3" id="KW-1185">Reference proteome</keyword>
<dbReference type="EMBL" id="FOMX01000051">
    <property type="protein sequence ID" value="SFF35010.1"/>
    <property type="molecule type" value="Genomic_DNA"/>
</dbReference>
<dbReference type="InterPro" id="IPR029058">
    <property type="entry name" value="AB_hydrolase_fold"/>
</dbReference>